<dbReference type="CDD" id="cd03215">
    <property type="entry name" value="ABC_Carb_Monos_II"/>
    <property type="match status" value="1"/>
</dbReference>
<sequence length="521" mass="57552">MTMNIANETNGETEKEKAGYILEMENIRKEFLGGKVIANEDITLKVKKGEIHAIVGENGAGKSTLMKMLNGLYEPTSGKILYKGKEINIDSPSVAAKTGIGMVYQHFMLVDTLTVAENMVLGFEPSIMGKFDKKKARQDVIDVAEKYGLNINPDSKVEDLSVGIQQRIEILKILFKGAELLIFDEPSAVLTPQEVKELYQIMRNLVKEGKTIIFITHKLQEVLDVSDNITVIRKGKNAGSIKTSEATKEIIANMMVGRKVLFEVNRPDVELGKDLVEVLNMRVNGDNGLEAVKGVDLIIHEGEVLGIAGVEGNGQTELIEALAGLRKVEKGSFRIGEQNLTHSSPRDRRESGLSHIPEDRHKRAAIDDFTIEENMILGVENNYCRGSILDFGKITEKTNEYIKKYDIRTPDSKVKFGGLSGGNQQKVVVARELEKENRFIIASQPTRGVDIGAIEMIHNTILSEKKNKKAILVVSAELSEVMSLSDKIAVMYEGKIVGVLKREEATTEKLGILMAGGKIDE</sequence>
<evidence type="ECO:0000256" key="9">
    <source>
        <dbReference type="SAM" id="MobiDB-lite"/>
    </source>
</evidence>
<protein>
    <submittedName>
        <fullName evidence="11">ABC transporter related protein</fullName>
    </submittedName>
</protein>
<dbReference type="RefSeq" id="WP_012860611.1">
    <property type="nucleotide sequence ID" value="NC_013517.1"/>
</dbReference>
<gene>
    <name evidence="11" type="ordered locus">Sterm_1147</name>
</gene>
<dbReference type="InterPro" id="IPR003593">
    <property type="entry name" value="AAA+_ATPase"/>
</dbReference>
<feature type="domain" description="ABC transporter" evidence="10">
    <location>
        <begin position="276"/>
        <end position="518"/>
    </location>
</feature>
<dbReference type="EMBL" id="CP001739">
    <property type="protein sequence ID" value="ACZ08015.1"/>
    <property type="molecule type" value="Genomic_DNA"/>
</dbReference>
<dbReference type="Gene3D" id="3.40.50.300">
    <property type="entry name" value="P-loop containing nucleotide triphosphate hydrolases"/>
    <property type="match status" value="2"/>
</dbReference>
<dbReference type="FunFam" id="3.40.50.300:FF:000127">
    <property type="entry name" value="Ribose import ATP-binding protein RbsA"/>
    <property type="match status" value="1"/>
</dbReference>
<dbReference type="PROSITE" id="PS50893">
    <property type="entry name" value="ABC_TRANSPORTER_2"/>
    <property type="match status" value="2"/>
</dbReference>
<proteinExistence type="predicted"/>
<dbReference type="GO" id="GO:0016887">
    <property type="term" value="F:ATP hydrolysis activity"/>
    <property type="evidence" value="ECO:0007669"/>
    <property type="project" value="InterPro"/>
</dbReference>
<dbReference type="InterPro" id="IPR050107">
    <property type="entry name" value="ABC_carbohydrate_import_ATPase"/>
</dbReference>
<dbReference type="HOGENOM" id="CLU_000604_92_0_0"/>
<keyword evidence="7" id="KW-1278">Translocase</keyword>
<dbReference type="CDD" id="cd03216">
    <property type="entry name" value="ABC_Carb_Monos_I"/>
    <property type="match status" value="1"/>
</dbReference>
<dbReference type="Proteomes" id="UP000000845">
    <property type="component" value="Chromosome"/>
</dbReference>
<dbReference type="InterPro" id="IPR027417">
    <property type="entry name" value="P-loop_NTPase"/>
</dbReference>
<dbReference type="KEGG" id="str:Sterm_1147"/>
<dbReference type="GO" id="GO:0005886">
    <property type="term" value="C:plasma membrane"/>
    <property type="evidence" value="ECO:0007669"/>
    <property type="project" value="UniProtKB-SubCell"/>
</dbReference>
<dbReference type="PANTHER" id="PTHR43790">
    <property type="entry name" value="CARBOHYDRATE TRANSPORT ATP-BINDING PROTEIN MG119-RELATED"/>
    <property type="match status" value="1"/>
</dbReference>
<accession>D1AFY0</accession>
<dbReference type="PROSITE" id="PS00211">
    <property type="entry name" value="ABC_TRANSPORTER_1"/>
    <property type="match status" value="1"/>
</dbReference>
<dbReference type="eggNOG" id="COG3845">
    <property type="taxonomic scope" value="Bacteria"/>
</dbReference>
<organism evidence="11 12">
    <name type="scientific">Sebaldella termitidis (strain ATCC 33386 / NCTC 11300)</name>
    <dbReference type="NCBI Taxonomy" id="526218"/>
    <lineage>
        <taxon>Bacteria</taxon>
        <taxon>Fusobacteriati</taxon>
        <taxon>Fusobacteriota</taxon>
        <taxon>Fusobacteriia</taxon>
        <taxon>Fusobacteriales</taxon>
        <taxon>Leptotrichiaceae</taxon>
        <taxon>Sebaldella</taxon>
    </lineage>
</organism>
<dbReference type="Pfam" id="PF00005">
    <property type="entry name" value="ABC_tran"/>
    <property type="match status" value="2"/>
</dbReference>
<keyword evidence="8" id="KW-0472">Membrane</keyword>
<feature type="domain" description="ABC transporter" evidence="10">
    <location>
        <begin position="22"/>
        <end position="259"/>
    </location>
</feature>
<feature type="region of interest" description="Disordered" evidence="9">
    <location>
        <begin position="337"/>
        <end position="356"/>
    </location>
</feature>
<dbReference type="SMART" id="SM00382">
    <property type="entry name" value="AAA"/>
    <property type="match status" value="1"/>
</dbReference>
<evidence type="ECO:0000256" key="4">
    <source>
        <dbReference type="ARBA" id="ARBA00022737"/>
    </source>
</evidence>
<dbReference type="SUPFAM" id="SSF52540">
    <property type="entry name" value="P-loop containing nucleoside triphosphate hydrolases"/>
    <property type="match status" value="2"/>
</dbReference>
<dbReference type="STRING" id="526218.Sterm_1147"/>
<evidence type="ECO:0000256" key="8">
    <source>
        <dbReference type="ARBA" id="ARBA00023136"/>
    </source>
</evidence>
<evidence type="ECO:0000313" key="11">
    <source>
        <dbReference type="EMBL" id="ACZ08015.1"/>
    </source>
</evidence>
<evidence type="ECO:0000259" key="10">
    <source>
        <dbReference type="PROSITE" id="PS50893"/>
    </source>
</evidence>
<dbReference type="GO" id="GO:0005524">
    <property type="term" value="F:ATP binding"/>
    <property type="evidence" value="ECO:0007669"/>
    <property type="project" value="UniProtKB-KW"/>
</dbReference>
<reference evidence="12" key="1">
    <citation type="submission" date="2009-09" db="EMBL/GenBank/DDBJ databases">
        <title>The complete chromosome of Sebaldella termitidis ATCC 33386.</title>
        <authorList>
            <consortium name="US DOE Joint Genome Institute (JGI-PGF)"/>
            <person name="Lucas S."/>
            <person name="Copeland A."/>
            <person name="Lapidus A."/>
            <person name="Glavina del Rio T."/>
            <person name="Dalin E."/>
            <person name="Tice H."/>
            <person name="Bruce D."/>
            <person name="Goodwin L."/>
            <person name="Pitluck S."/>
            <person name="Kyrpides N."/>
            <person name="Mavromatis K."/>
            <person name="Ivanova N."/>
            <person name="Mikhailova N."/>
            <person name="Sims D."/>
            <person name="Meincke L."/>
            <person name="Brettin T."/>
            <person name="Detter J.C."/>
            <person name="Han C."/>
            <person name="Larimer F."/>
            <person name="Land M."/>
            <person name="Hauser L."/>
            <person name="Markowitz V."/>
            <person name="Cheng J.F."/>
            <person name="Hugenholtz P."/>
            <person name="Woyke T."/>
            <person name="Wu D."/>
            <person name="Eisen J.A."/>
        </authorList>
    </citation>
    <scope>NUCLEOTIDE SEQUENCE [LARGE SCALE GENOMIC DNA]</scope>
    <source>
        <strain evidence="12">ATCC 33386 / NCTC 11300</strain>
    </source>
</reference>
<dbReference type="PANTHER" id="PTHR43790:SF4">
    <property type="entry name" value="GUANOSINE IMPORT ATP-BINDING PROTEIN NUPO"/>
    <property type="match status" value="1"/>
</dbReference>
<evidence type="ECO:0000313" key="12">
    <source>
        <dbReference type="Proteomes" id="UP000000845"/>
    </source>
</evidence>
<evidence type="ECO:0000256" key="2">
    <source>
        <dbReference type="ARBA" id="ARBA00022448"/>
    </source>
</evidence>
<keyword evidence="5" id="KW-0547">Nucleotide-binding</keyword>
<evidence type="ECO:0000256" key="7">
    <source>
        <dbReference type="ARBA" id="ARBA00022967"/>
    </source>
</evidence>
<evidence type="ECO:0000256" key="3">
    <source>
        <dbReference type="ARBA" id="ARBA00022475"/>
    </source>
</evidence>
<evidence type="ECO:0000256" key="5">
    <source>
        <dbReference type="ARBA" id="ARBA00022741"/>
    </source>
</evidence>
<reference evidence="11 12" key="2">
    <citation type="journal article" date="2010" name="Stand. Genomic Sci.">
        <title>Complete genome sequence of Sebaldella termitidis type strain (NCTC 11300).</title>
        <authorList>
            <person name="Harmon-Smith M."/>
            <person name="Celia L."/>
            <person name="Chertkov O."/>
            <person name="Lapidus A."/>
            <person name="Copeland A."/>
            <person name="Glavina Del Rio T."/>
            <person name="Nolan M."/>
            <person name="Lucas S."/>
            <person name="Tice H."/>
            <person name="Cheng J.F."/>
            <person name="Han C."/>
            <person name="Detter J.C."/>
            <person name="Bruce D."/>
            <person name="Goodwin L."/>
            <person name="Pitluck S."/>
            <person name="Pati A."/>
            <person name="Liolios K."/>
            <person name="Ivanova N."/>
            <person name="Mavromatis K."/>
            <person name="Mikhailova N."/>
            <person name="Chen A."/>
            <person name="Palaniappan K."/>
            <person name="Land M."/>
            <person name="Hauser L."/>
            <person name="Chang Y.J."/>
            <person name="Jeffries C.D."/>
            <person name="Brettin T."/>
            <person name="Goker M."/>
            <person name="Beck B."/>
            <person name="Bristow J."/>
            <person name="Eisen J.A."/>
            <person name="Markowitz V."/>
            <person name="Hugenholtz P."/>
            <person name="Kyrpides N.C."/>
            <person name="Klenk H.P."/>
            <person name="Chen F."/>
        </authorList>
    </citation>
    <scope>NUCLEOTIDE SEQUENCE [LARGE SCALE GENOMIC DNA]</scope>
    <source>
        <strain evidence="12">ATCC 33386 / NCTC 11300</strain>
    </source>
</reference>
<keyword evidence="12" id="KW-1185">Reference proteome</keyword>
<evidence type="ECO:0000256" key="6">
    <source>
        <dbReference type="ARBA" id="ARBA00022840"/>
    </source>
</evidence>
<evidence type="ECO:0000256" key="1">
    <source>
        <dbReference type="ARBA" id="ARBA00004202"/>
    </source>
</evidence>
<keyword evidence="2" id="KW-0813">Transport</keyword>
<name>D1AFY0_SEBTE</name>
<dbReference type="InterPro" id="IPR003439">
    <property type="entry name" value="ABC_transporter-like_ATP-bd"/>
</dbReference>
<dbReference type="InterPro" id="IPR017871">
    <property type="entry name" value="ABC_transporter-like_CS"/>
</dbReference>
<keyword evidence="4" id="KW-0677">Repeat</keyword>
<keyword evidence="6" id="KW-0067">ATP-binding</keyword>
<comment type="subcellular location">
    <subcellularLocation>
        <location evidence="1">Cell membrane</location>
        <topology evidence="1">Peripheral membrane protein</topology>
    </subcellularLocation>
</comment>
<dbReference type="AlphaFoldDB" id="D1AFY0"/>
<keyword evidence="3" id="KW-1003">Cell membrane</keyword>
<feature type="compositionally biased region" description="Basic and acidic residues" evidence="9">
    <location>
        <begin position="344"/>
        <end position="356"/>
    </location>
</feature>